<feature type="domain" description="HTH gntR-type" evidence="4">
    <location>
        <begin position="34"/>
        <end position="102"/>
    </location>
</feature>
<protein>
    <submittedName>
        <fullName evidence="5">Transcriptional regulator protein, GntR family</fullName>
    </submittedName>
</protein>
<evidence type="ECO:0000256" key="1">
    <source>
        <dbReference type="ARBA" id="ARBA00023015"/>
    </source>
</evidence>
<evidence type="ECO:0000259" key="4">
    <source>
        <dbReference type="PROSITE" id="PS50949"/>
    </source>
</evidence>
<name>W6RZK8_9HYPH</name>
<dbReference type="InterPro" id="IPR050679">
    <property type="entry name" value="Bact_HTH_transcr_reg"/>
</dbReference>
<dbReference type="GO" id="GO:0045892">
    <property type="term" value="P:negative regulation of DNA-templated transcription"/>
    <property type="evidence" value="ECO:0007669"/>
    <property type="project" value="TreeGrafter"/>
</dbReference>
<dbReference type="KEGG" id="rhl:LPU83_4076"/>
<evidence type="ECO:0000256" key="3">
    <source>
        <dbReference type="ARBA" id="ARBA00023163"/>
    </source>
</evidence>
<dbReference type="AlphaFoldDB" id="W6RZK8"/>
<dbReference type="GO" id="GO:0003700">
    <property type="term" value="F:DNA-binding transcription factor activity"/>
    <property type="evidence" value="ECO:0007669"/>
    <property type="project" value="InterPro"/>
</dbReference>
<keyword evidence="1" id="KW-0805">Transcription regulation</keyword>
<reference evidence="5" key="1">
    <citation type="submission" date="2013-11" db="EMBL/GenBank/DDBJ databases">
        <title>Draft genome sequence of the broad-host-range Rhizobium sp. LPU83 strain, a member of the low-genetic diversity Oregon-like Rhizobium sp. group.</title>
        <authorList>
            <person name="Wibberg D."/>
            <person name="Puehler A."/>
            <person name="Schlueter A."/>
        </authorList>
    </citation>
    <scope>NUCLEOTIDE SEQUENCE [LARGE SCALE GENOMIC DNA]</scope>
    <source>
        <strain evidence="5">LPU83</strain>
    </source>
</reference>
<dbReference type="PROSITE" id="PS50949">
    <property type="entry name" value="HTH_GNTR"/>
    <property type="match status" value="1"/>
</dbReference>
<keyword evidence="3" id="KW-0804">Transcription</keyword>
<dbReference type="InterPro" id="IPR036388">
    <property type="entry name" value="WH-like_DNA-bd_sf"/>
</dbReference>
<dbReference type="Gene3D" id="3.40.1410.10">
    <property type="entry name" value="Chorismate lyase-like"/>
    <property type="match status" value="1"/>
</dbReference>
<organism evidence="5 6">
    <name type="scientific">Rhizobium favelukesii</name>
    <dbReference type="NCBI Taxonomy" id="348824"/>
    <lineage>
        <taxon>Bacteria</taxon>
        <taxon>Pseudomonadati</taxon>
        <taxon>Pseudomonadota</taxon>
        <taxon>Alphaproteobacteria</taxon>
        <taxon>Hyphomicrobiales</taxon>
        <taxon>Rhizobiaceae</taxon>
        <taxon>Rhizobium/Agrobacterium group</taxon>
        <taxon>Rhizobium</taxon>
    </lineage>
</organism>
<sequence length="269" mass="29636">MRLVLNRFYYWNMDRTSLIAELNSRGLRDEALTGPLYKRLAQALTGLVQEGLLKPGTALPGERDMAEALKVGRVTVRTAYRDLMNAGTLESRHGSGTFVSSKVERMEQSLWRLSSFSADMRLRGRAPAARILSRTVNTPSPEEAFLLGLGLDEPVLRLDRLRLADGLPLAIERAVVPIKFLGENGGGEGSLYEALAANGHRPVRALQRLTAVTLDPSSAAALHVNAGAPALLIERVSRLEDQRVVEYTRSHYRGDAYDFVAELRIGDDL</sequence>
<dbReference type="PRINTS" id="PR00035">
    <property type="entry name" value="HTHGNTR"/>
</dbReference>
<dbReference type="Proteomes" id="UP000019443">
    <property type="component" value="Chromosome"/>
</dbReference>
<dbReference type="InterPro" id="IPR000524">
    <property type="entry name" value="Tscrpt_reg_HTH_GntR"/>
</dbReference>
<dbReference type="Pfam" id="PF00392">
    <property type="entry name" value="GntR"/>
    <property type="match status" value="1"/>
</dbReference>
<dbReference type="PANTHER" id="PTHR44846:SF1">
    <property type="entry name" value="MANNOSYL-D-GLYCERATE TRANSPORT_METABOLISM SYSTEM REPRESSOR MNGR-RELATED"/>
    <property type="match status" value="1"/>
</dbReference>
<dbReference type="GO" id="GO:0003677">
    <property type="term" value="F:DNA binding"/>
    <property type="evidence" value="ECO:0007669"/>
    <property type="project" value="UniProtKB-KW"/>
</dbReference>
<dbReference type="PANTHER" id="PTHR44846">
    <property type="entry name" value="MANNOSYL-D-GLYCERATE TRANSPORT/METABOLISM SYSTEM REPRESSOR MNGR-RELATED"/>
    <property type="match status" value="1"/>
</dbReference>
<evidence type="ECO:0000313" key="6">
    <source>
        <dbReference type="Proteomes" id="UP000019443"/>
    </source>
</evidence>
<dbReference type="eggNOG" id="COG2188">
    <property type="taxonomic scope" value="Bacteria"/>
</dbReference>
<accession>W6RZK8</accession>
<dbReference type="PATRIC" id="fig|348824.6.peg.4370"/>
<dbReference type="SUPFAM" id="SSF64288">
    <property type="entry name" value="Chorismate lyase-like"/>
    <property type="match status" value="1"/>
</dbReference>
<dbReference type="InterPro" id="IPR028978">
    <property type="entry name" value="Chorismate_lyase_/UTRA_dom_sf"/>
</dbReference>
<keyword evidence="2" id="KW-0238">DNA-binding</keyword>
<dbReference type="Gene3D" id="1.10.10.10">
    <property type="entry name" value="Winged helix-like DNA-binding domain superfamily/Winged helix DNA-binding domain"/>
    <property type="match status" value="1"/>
</dbReference>
<evidence type="ECO:0000313" key="5">
    <source>
        <dbReference type="EMBL" id="CDM59711.1"/>
    </source>
</evidence>
<dbReference type="SMART" id="SM00866">
    <property type="entry name" value="UTRA"/>
    <property type="match status" value="1"/>
</dbReference>
<dbReference type="InterPro" id="IPR011663">
    <property type="entry name" value="UTRA"/>
</dbReference>
<dbReference type="SMART" id="SM00345">
    <property type="entry name" value="HTH_GNTR"/>
    <property type="match status" value="1"/>
</dbReference>
<dbReference type="HOGENOM" id="CLU_063236_3_1_5"/>
<gene>
    <name evidence="5" type="ORF">LPU83_4076</name>
</gene>
<proteinExistence type="predicted"/>
<dbReference type="EMBL" id="HG916852">
    <property type="protein sequence ID" value="CDM59711.1"/>
    <property type="molecule type" value="Genomic_DNA"/>
</dbReference>
<dbReference type="InterPro" id="IPR036390">
    <property type="entry name" value="WH_DNA-bd_sf"/>
</dbReference>
<dbReference type="Pfam" id="PF07702">
    <property type="entry name" value="UTRA"/>
    <property type="match status" value="1"/>
</dbReference>
<evidence type="ECO:0000256" key="2">
    <source>
        <dbReference type="ARBA" id="ARBA00023125"/>
    </source>
</evidence>
<dbReference type="CDD" id="cd07377">
    <property type="entry name" value="WHTH_GntR"/>
    <property type="match status" value="1"/>
</dbReference>
<dbReference type="SUPFAM" id="SSF46785">
    <property type="entry name" value="Winged helix' DNA-binding domain"/>
    <property type="match status" value="1"/>
</dbReference>
<keyword evidence="6" id="KW-1185">Reference proteome</keyword>